<name>A0A971M4F6_9BACT</name>
<reference evidence="5" key="2">
    <citation type="submission" date="2020-01" db="EMBL/GenBank/DDBJ databases">
        <authorList>
            <person name="Campanaro S."/>
        </authorList>
    </citation>
    <scope>NUCLEOTIDE SEQUENCE</scope>
    <source>
        <strain evidence="5">AS06rmzACSIP_7</strain>
    </source>
</reference>
<evidence type="ECO:0000256" key="1">
    <source>
        <dbReference type="ARBA" id="ARBA00004496"/>
    </source>
</evidence>
<accession>A0A971M4F6</accession>
<dbReference type="Gene3D" id="1.10.10.370">
    <property type="entry name" value="DsrC-like protein, C-terminal domain"/>
    <property type="match status" value="1"/>
</dbReference>
<reference evidence="5" key="1">
    <citation type="journal article" date="2020" name="Biotechnol. Biofuels">
        <title>New insights from the biogas microbiome by comprehensive genome-resolved metagenomics of nearly 1600 species originating from multiple anaerobic digesters.</title>
        <authorList>
            <person name="Campanaro S."/>
            <person name="Treu L."/>
            <person name="Rodriguez-R L.M."/>
            <person name="Kovalovszki A."/>
            <person name="Ziels R.M."/>
            <person name="Maus I."/>
            <person name="Zhu X."/>
            <person name="Kougias P.G."/>
            <person name="Basile A."/>
            <person name="Luo G."/>
            <person name="Schluter A."/>
            <person name="Konstantinidis K.T."/>
            <person name="Angelidaki I."/>
        </authorList>
    </citation>
    <scope>NUCLEOTIDE SEQUENCE</scope>
    <source>
        <strain evidence="5">AS06rmzACSIP_7</strain>
    </source>
</reference>
<evidence type="ECO:0000313" key="6">
    <source>
        <dbReference type="Proteomes" id="UP000777265"/>
    </source>
</evidence>
<comment type="caution">
    <text evidence="5">The sequence shown here is derived from an EMBL/GenBank/DDBJ whole genome shotgun (WGS) entry which is preliminary data.</text>
</comment>
<comment type="subcellular location">
    <subcellularLocation>
        <location evidence="1">Cytoplasm</location>
    </subcellularLocation>
</comment>
<dbReference type="SUPFAM" id="SSF69721">
    <property type="entry name" value="DsrC, the gamma subunit of dissimilatory sulfite reductase"/>
    <property type="match status" value="1"/>
</dbReference>
<dbReference type="GO" id="GO:0097163">
    <property type="term" value="F:sulfur carrier activity"/>
    <property type="evidence" value="ECO:0007669"/>
    <property type="project" value="TreeGrafter"/>
</dbReference>
<dbReference type="PIRSF" id="PIRSF006223">
    <property type="entry name" value="DsrC_TusE"/>
    <property type="match status" value="1"/>
</dbReference>
<comment type="similarity">
    <text evidence="2">Belongs to the DsrC/TusE family.</text>
</comment>
<dbReference type="InterPro" id="IPR042072">
    <property type="entry name" value="DsrC-like_C"/>
</dbReference>
<dbReference type="PANTHER" id="PTHR37010">
    <property type="entry name" value="SULFURTRANSFERASE TUSE"/>
    <property type="match status" value="1"/>
</dbReference>
<dbReference type="AlphaFoldDB" id="A0A971M4F6"/>
<feature type="active site" description="Cysteine persulfide intermediate" evidence="4">
    <location>
        <position position="91"/>
    </location>
</feature>
<dbReference type="PANTHER" id="PTHR37010:SF1">
    <property type="entry name" value="SULFURTRANSFERASE TUSE"/>
    <property type="match status" value="1"/>
</dbReference>
<organism evidence="5 6">
    <name type="scientific">Syntrophorhabdus aromaticivorans</name>
    <dbReference type="NCBI Taxonomy" id="328301"/>
    <lineage>
        <taxon>Bacteria</taxon>
        <taxon>Pseudomonadati</taxon>
        <taxon>Thermodesulfobacteriota</taxon>
        <taxon>Syntrophorhabdia</taxon>
        <taxon>Syntrophorhabdales</taxon>
        <taxon>Syntrophorhabdaceae</taxon>
        <taxon>Syntrophorhabdus</taxon>
    </lineage>
</organism>
<dbReference type="InterPro" id="IPR025526">
    <property type="entry name" value="DsrC-like_dom_sf"/>
</dbReference>
<feature type="non-terminal residue" evidence="5">
    <location>
        <position position="1"/>
    </location>
</feature>
<evidence type="ECO:0000256" key="2">
    <source>
        <dbReference type="ARBA" id="ARBA00005718"/>
    </source>
</evidence>
<proteinExistence type="inferred from homology"/>
<protein>
    <submittedName>
        <fullName evidence="5">TusE/DsrC/DsvC family sulfur relay protein</fullName>
    </submittedName>
</protein>
<dbReference type="GO" id="GO:0002143">
    <property type="term" value="P:tRNA wobble position uridine thiolation"/>
    <property type="evidence" value="ECO:0007669"/>
    <property type="project" value="TreeGrafter"/>
</dbReference>
<keyword evidence="3" id="KW-0963">Cytoplasm</keyword>
<dbReference type="NCBIfam" id="TIGR03342">
    <property type="entry name" value="dsrC_tusE_dsvC"/>
    <property type="match status" value="1"/>
</dbReference>
<dbReference type="GO" id="GO:0005737">
    <property type="term" value="C:cytoplasm"/>
    <property type="evidence" value="ECO:0007669"/>
    <property type="project" value="UniProtKB-SubCell"/>
</dbReference>
<dbReference type="InterPro" id="IPR007453">
    <property type="entry name" value="DsrC/TusE"/>
</dbReference>
<dbReference type="EMBL" id="JAAYEE010000138">
    <property type="protein sequence ID" value="NLW35519.1"/>
    <property type="molecule type" value="Genomic_DNA"/>
</dbReference>
<gene>
    <name evidence="5" type="ORF">GXY80_08585</name>
</gene>
<sequence length="92" mass="10233">DKEGFFISAGDWSEEAAEILSREMGIEALNEKQWRVIRFLRDFYVNNGKAPLSSELKAGLGWSVMELESMFPGGIRQGARLLAGLPNPKSCN</sequence>
<evidence type="ECO:0000256" key="3">
    <source>
        <dbReference type="ARBA" id="ARBA00022490"/>
    </source>
</evidence>
<evidence type="ECO:0000313" key="5">
    <source>
        <dbReference type="EMBL" id="NLW35519.1"/>
    </source>
</evidence>
<evidence type="ECO:0000256" key="4">
    <source>
        <dbReference type="PIRSR" id="PIRSR006223-50"/>
    </source>
</evidence>
<dbReference type="Proteomes" id="UP000777265">
    <property type="component" value="Unassembled WGS sequence"/>
</dbReference>
<dbReference type="Pfam" id="PF04358">
    <property type="entry name" value="DsrC"/>
    <property type="match status" value="1"/>
</dbReference>